<feature type="binding site" evidence="4">
    <location>
        <position position="56"/>
    </location>
    <ligand>
        <name>substrate</name>
    </ligand>
</feature>
<dbReference type="EMBL" id="JACONZ010000001">
    <property type="protein sequence ID" value="MBC5579911.1"/>
    <property type="molecule type" value="Genomic_DNA"/>
</dbReference>
<gene>
    <name evidence="6" type="ORF">H8S23_00120</name>
</gene>
<evidence type="ECO:0000313" key="6">
    <source>
        <dbReference type="EMBL" id="MBC5579911.1"/>
    </source>
</evidence>
<dbReference type="GO" id="GO:0035999">
    <property type="term" value="P:tetrahydrofolate interconversion"/>
    <property type="evidence" value="ECO:0007669"/>
    <property type="project" value="TreeGrafter"/>
</dbReference>
<reference evidence="6" key="1">
    <citation type="submission" date="2020-08" db="EMBL/GenBank/DDBJ databases">
        <title>Genome public.</title>
        <authorList>
            <person name="Liu C."/>
            <person name="Sun Q."/>
        </authorList>
    </citation>
    <scope>NUCLEOTIDE SEQUENCE</scope>
    <source>
        <strain evidence="6">BX8</strain>
    </source>
</reference>
<feature type="binding site" evidence="4">
    <location>
        <begin position="10"/>
        <end position="14"/>
    </location>
    <ligand>
        <name>ATP</name>
        <dbReference type="ChEBI" id="CHEBI:30616"/>
    </ligand>
</feature>
<dbReference type="InterPro" id="IPR024185">
    <property type="entry name" value="FTHF_cligase-like_sf"/>
</dbReference>
<dbReference type="GO" id="GO:0009396">
    <property type="term" value="P:folic acid-containing compound biosynthetic process"/>
    <property type="evidence" value="ECO:0007669"/>
    <property type="project" value="TreeGrafter"/>
</dbReference>
<evidence type="ECO:0000313" key="7">
    <source>
        <dbReference type="Proteomes" id="UP000659630"/>
    </source>
</evidence>
<keyword evidence="5" id="KW-0479">Metal-binding</keyword>
<proteinExistence type="inferred from homology"/>
<dbReference type="PANTHER" id="PTHR23407:SF1">
    <property type="entry name" value="5-FORMYLTETRAHYDROFOLATE CYCLO-LIGASE"/>
    <property type="match status" value="1"/>
</dbReference>
<dbReference type="Proteomes" id="UP000659630">
    <property type="component" value="Unassembled WGS sequence"/>
</dbReference>
<dbReference type="GO" id="GO:0046872">
    <property type="term" value="F:metal ion binding"/>
    <property type="evidence" value="ECO:0007669"/>
    <property type="project" value="UniProtKB-KW"/>
</dbReference>
<feature type="binding site" evidence="4">
    <location>
        <position position="61"/>
    </location>
    <ligand>
        <name>substrate</name>
    </ligand>
</feature>
<keyword evidence="5" id="KW-0460">Magnesium</keyword>
<dbReference type="Pfam" id="PF01812">
    <property type="entry name" value="5-FTHF_cyc-lig"/>
    <property type="match status" value="1"/>
</dbReference>
<evidence type="ECO:0000256" key="3">
    <source>
        <dbReference type="ARBA" id="ARBA00022840"/>
    </source>
</evidence>
<comment type="cofactor">
    <cofactor evidence="5">
        <name>Mg(2+)</name>
        <dbReference type="ChEBI" id="CHEBI:18420"/>
    </cofactor>
</comment>
<evidence type="ECO:0000256" key="2">
    <source>
        <dbReference type="ARBA" id="ARBA00022741"/>
    </source>
</evidence>
<keyword evidence="7" id="KW-1185">Reference proteome</keyword>
<dbReference type="GO" id="GO:0005524">
    <property type="term" value="F:ATP binding"/>
    <property type="evidence" value="ECO:0007669"/>
    <property type="project" value="UniProtKB-KW"/>
</dbReference>
<name>A0A923I6Z1_9FIRM</name>
<dbReference type="SUPFAM" id="SSF100950">
    <property type="entry name" value="NagB/RpiA/CoA transferase-like"/>
    <property type="match status" value="1"/>
</dbReference>
<dbReference type="InterPro" id="IPR002698">
    <property type="entry name" value="FTHF_cligase"/>
</dbReference>
<keyword evidence="3 4" id="KW-0067">ATP-binding</keyword>
<dbReference type="PANTHER" id="PTHR23407">
    <property type="entry name" value="ATPASE INHIBITOR/5-FORMYLTETRAHYDROFOLATE CYCLO-LIGASE"/>
    <property type="match status" value="1"/>
</dbReference>
<comment type="catalytic activity">
    <reaction evidence="5">
        <text>(6S)-5-formyl-5,6,7,8-tetrahydrofolate + ATP = (6R)-5,10-methenyltetrahydrofolate + ADP + phosphate</text>
        <dbReference type="Rhea" id="RHEA:10488"/>
        <dbReference type="ChEBI" id="CHEBI:30616"/>
        <dbReference type="ChEBI" id="CHEBI:43474"/>
        <dbReference type="ChEBI" id="CHEBI:57455"/>
        <dbReference type="ChEBI" id="CHEBI:57457"/>
        <dbReference type="ChEBI" id="CHEBI:456216"/>
        <dbReference type="EC" id="6.3.3.2"/>
    </reaction>
</comment>
<keyword evidence="2 4" id="KW-0547">Nucleotide-binding</keyword>
<evidence type="ECO:0000256" key="4">
    <source>
        <dbReference type="PIRSR" id="PIRSR006806-1"/>
    </source>
</evidence>
<dbReference type="RefSeq" id="WP_186886292.1">
    <property type="nucleotide sequence ID" value="NZ_JACONZ010000001.1"/>
</dbReference>
<dbReference type="PIRSF" id="PIRSF006806">
    <property type="entry name" value="FTHF_cligase"/>
    <property type="match status" value="1"/>
</dbReference>
<dbReference type="AlphaFoldDB" id="A0A923I6Z1"/>
<comment type="caution">
    <text evidence="6">The sequence shown here is derived from an EMBL/GenBank/DDBJ whole genome shotgun (WGS) entry which is preliminary data.</text>
</comment>
<protein>
    <recommendedName>
        <fullName evidence="5">5-formyltetrahydrofolate cyclo-ligase</fullName>
        <ecNumber evidence="5">6.3.3.2</ecNumber>
    </recommendedName>
</protein>
<keyword evidence="6" id="KW-0436">Ligase</keyword>
<organism evidence="6 7">
    <name type="scientific">Anaerofilum hominis</name>
    <dbReference type="NCBI Taxonomy" id="2763016"/>
    <lineage>
        <taxon>Bacteria</taxon>
        <taxon>Bacillati</taxon>
        <taxon>Bacillota</taxon>
        <taxon>Clostridia</taxon>
        <taxon>Eubacteriales</taxon>
        <taxon>Oscillospiraceae</taxon>
        <taxon>Anaerofilum</taxon>
    </lineage>
</organism>
<comment type="similarity">
    <text evidence="1 5">Belongs to the 5-formyltetrahydrofolate cyclo-ligase family.</text>
</comment>
<dbReference type="Gene3D" id="3.40.50.10420">
    <property type="entry name" value="NagB/RpiA/CoA transferase-like"/>
    <property type="match status" value="1"/>
</dbReference>
<evidence type="ECO:0000256" key="5">
    <source>
        <dbReference type="RuleBase" id="RU361279"/>
    </source>
</evidence>
<evidence type="ECO:0000256" key="1">
    <source>
        <dbReference type="ARBA" id="ARBA00010638"/>
    </source>
</evidence>
<sequence>MPEPALLEQKKSLRRTVRAAAADFYPRHGAASSREIFTRLISLPEYQACRTLFCFVGTGHETDTFLLLRHALQHGRRVAVPLCTGPGRMEARLIPNLDALSARGAYGIPEPAPDAPRLALQEIDFAVVPCLCCDRKGHRLGHGGGYYDRCLEHALFPWTVVCPEALLVPAVPVEPWDVTAPIVVTDQGVYRT</sequence>
<dbReference type="InterPro" id="IPR037171">
    <property type="entry name" value="NagB/RpiA_transferase-like"/>
</dbReference>
<dbReference type="NCBIfam" id="TIGR02727">
    <property type="entry name" value="MTHFS_bact"/>
    <property type="match status" value="1"/>
</dbReference>
<dbReference type="GO" id="GO:0030272">
    <property type="term" value="F:5-formyltetrahydrofolate cyclo-ligase activity"/>
    <property type="evidence" value="ECO:0007669"/>
    <property type="project" value="UniProtKB-EC"/>
</dbReference>
<dbReference type="EC" id="6.3.3.2" evidence="5"/>
<feature type="binding site" evidence="4">
    <location>
        <begin position="139"/>
        <end position="147"/>
    </location>
    <ligand>
        <name>ATP</name>
        <dbReference type="ChEBI" id="CHEBI:30616"/>
    </ligand>
</feature>
<accession>A0A923I6Z1</accession>